<sequence length="78" mass="9107">MPSCLLPELQCVRFIWQTIYHTQQVTIKRCALRKIIWGLVRAMMREQHQQCLGGWKTLGRTVGSTSLLRIQALIRKVN</sequence>
<dbReference type="AlphaFoldDB" id="A0A8J8P8H3"/>
<protein>
    <submittedName>
        <fullName evidence="1">Uncharacterized protein</fullName>
    </submittedName>
</protein>
<dbReference type="EMBL" id="RRYP01000247">
    <property type="protein sequence ID" value="TNV87745.1"/>
    <property type="molecule type" value="Genomic_DNA"/>
</dbReference>
<name>A0A8J8P8H3_HALGN</name>
<gene>
    <name evidence="1" type="ORF">FGO68_gene9735</name>
</gene>
<proteinExistence type="predicted"/>
<reference evidence="1" key="1">
    <citation type="submission" date="2019-06" db="EMBL/GenBank/DDBJ databases">
        <authorList>
            <person name="Zheng W."/>
        </authorList>
    </citation>
    <scope>NUCLEOTIDE SEQUENCE</scope>
    <source>
        <strain evidence="1">QDHG01</strain>
    </source>
</reference>
<accession>A0A8J8P8H3</accession>
<keyword evidence="2" id="KW-1185">Reference proteome</keyword>
<evidence type="ECO:0000313" key="1">
    <source>
        <dbReference type="EMBL" id="TNV87745.1"/>
    </source>
</evidence>
<evidence type="ECO:0000313" key="2">
    <source>
        <dbReference type="Proteomes" id="UP000785679"/>
    </source>
</evidence>
<dbReference type="Proteomes" id="UP000785679">
    <property type="component" value="Unassembled WGS sequence"/>
</dbReference>
<organism evidence="1 2">
    <name type="scientific">Halteria grandinella</name>
    <dbReference type="NCBI Taxonomy" id="5974"/>
    <lineage>
        <taxon>Eukaryota</taxon>
        <taxon>Sar</taxon>
        <taxon>Alveolata</taxon>
        <taxon>Ciliophora</taxon>
        <taxon>Intramacronucleata</taxon>
        <taxon>Spirotrichea</taxon>
        <taxon>Stichotrichia</taxon>
        <taxon>Sporadotrichida</taxon>
        <taxon>Halteriidae</taxon>
        <taxon>Halteria</taxon>
    </lineage>
</organism>
<comment type="caution">
    <text evidence="1">The sequence shown here is derived from an EMBL/GenBank/DDBJ whole genome shotgun (WGS) entry which is preliminary data.</text>
</comment>